<dbReference type="PANTHER" id="PTHR45691">
    <property type="entry name" value="PROTEIN DIAPHANOUS"/>
    <property type="match status" value="1"/>
</dbReference>
<protein>
    <recommendedName>
        <fullName evidence="5">F-box domain-containing protein</fullName>
    </recommendedName>
</protein>
<comment type="caution">
    <text evidence="3">The sequence shown here is derived from an EMBL/GenBank/DDBJ whole genome shotgun (WGS) entry which is preliminary data.</text>
</comment>
<dbReference type="InterPro" id="IPR051412">
    <property type="entry name" value="Formin_Homology_Diaphanous_sf"/>
</dbReference>
<feature type="region of interest" description="Disordered" evidence="1">
    <location>
        <begin position="30"/>
        <end position="77"/>
    </location>
</feature>
<dbReference type="GO" id="GO:0030041">
    <property type="term" value="P:actin filament polymerization"/>
    <property type="evidence" value="ECO:0007669"/>
    <property type="project" value="TreeGrafter"/>
</dbReference>
<dbReference type="Gene3D" id="1.20.1280.50">
    <property type="match status" value="1"/>
</dbReference>
<evidence type="ECO:0000256" key="1">
    <source>
        <dbReference type="SAM" id="MobiDB-lite"/>
    </source>
</evidence>
<feature type="chain" id="PRO_5043508294" description="F-box domain-containing protein" evidence="2">
    <location>
        <begin position="21"/>
        <end position="693"/>
    </location>
</feature>
<dbReference type="PANTHER" id="PTHR45691:SF6">
    <property type="entry name" value="PROTEIN DIAPHANOUS"/>
    <property type="match status" value="1"/>
</dbReference>
<feature type="signal peptide" evidence="2">
    <location>
        <begin position="1"/>
        <end position="20"/>
    </location>
</feature>
<evidence type="ECO:0008006" key="5">
    <source>
        <dbReference type="Google" id="ProtNLM"/>
    </source>
</evidence>
<dbReference type="EMBL" id="JAYKXP010000190">
    <property type="protein sequence ID" value="KAK7020229.1"/>
    <property type="molecule type" value="Genomic_DNA"/>
</dbReference>
<reference evidence="3 4" key="1">
    <citation type="submission" date="2024-01" db="EMBL/GenBank/DDBJ databases">
        <title>A draft genome for a cacao thread blight-causing isolate of Paramarasmius palmivorus.</title>
        <authorList>
            <person name="Baruah I.K."/>
            <person name="Bukari Y."/>
            <person name="Amoako-Attah I."/>
            <person name="Meinhardt L.W."/>
            <person name="Bailey B.A."/>
            <person name="Cohen S.P."/>
        </authorList>
    </citation>
    <scope>NUCLEOTIDE SEQUENCE [LARGE SCALE GENOMIC DNA]</scope>
    <source>
        <strain evidence="3 4">GH-12</strain>
    </source>
</reference>
<evidence type="ECO:0000313" key="3">
    <source>
        <dbReference type="EMBL" id="KAK7020229.1"/>
    </source>
</evidence>
<name>A0AAW0B2I5_9AGAR</name>
<feature type="compositionally biased region" description="Pro residues" evidence="1">
    <location>
        <begin position="32"/>
        <end position="77"/>
    </location>
</feature>
<dbReference type="SUPFAM" id="SSF52047">
    <property type="entry name" value="RNI-like"/>
    <property type="match status" value="1"/>
</dbReference>
<dbReference type="InterPro" id="IPR032675">
    <property type="entry name" value="LRR_dom_sf"/>
</dbReference>
<evidence type="ECO:0000256" key="2">
    <source>
        <dbReference type="SAM" id="SignalP"/>
    </source>
</evidence>
<keyword evidence="4" id="KW-1185">Reference proteome</keyword>
<dbReference type="GO" id="GO:0005884">
    <property type="term" value="C:actin filament"/>
    <property type="evidence" value="ECO:0007669"/>
    <property type="project" value="TreeGrafter"/>
</dbReference>
<sequence length="693" mass="75388">MQLKALSLLVALIPTVIVVAGPVPQCGCPPTTTNPPSPPPTHTTPPPPPPPPPTHTTTNPPPPPTHTPTPPPPPPSGPVCSSGGKAYCCNGGIANCLLSDTCNSGDVYCCKNENNQNGVINVNAGNCQQADLGGATGTITGLLSGVVGGVEGLVSYLEEIHQTSAADSYSLGIDHSQTGARRRNISFEYQSSYWGLKQKRHTEFDQSTCIRSKRLNMPQTALFNEDDASVDGPMHSALALTGQVAQERSLLPPIETIPTEILDTIFRIVHESSKYSLTMSLLNICSISLPLSQVCAHWRRTIRSRPSLWASIYIDTAHVHGKARHIVKVHLENAGLHPLRIKLLAEPTALRSTFAIDLLSMIIPELQRCGDFTFYGDWSALAKTAQCDESFAFPHLHTLITDASLTALFLETPAFHGFSRALKNAPKLATVGSPTFVAPEVLPCHQLTTVRSHKLKITEMADLLRFCPNLKNLEVASLEDGSPPPNVVVHSSLRELTIRANWLVRIVSSLAQFSLPALQIFTLDISYDENMDLTGLTSAVNAAIQCFSASLQKLVLIAGPQSMHRTLCRDILQICPNLHHFAIAVYSEDDNESEYILHLIQSLTITDTSQVFLAPKLTELRLLEYDSPITPEYATAFLDMVESRNAGIGVTRLTHAELKHTIEWAAQPFLDASIAERIKQLSRKGIRCAISTI</sequence>
<dbReference type="Gene3D" id="3.80.10.10">
    <property type="entry name" value="Ribonuclease Inhibitor"/>
    <property type="match status" value="1"/>
</dbReference>
<dbReference type="Proteomes" id="UP001383192">
    <property type="component" value="Unassembled WGS sequence"/>
</dbReference>
<keyword evidence="2" id="KW-0732">Signal</keyword>
<accession>A0AAW0B2I5</accession>
<dbReference type="AlphaFoldDB" id="A0AAW0B2I5"/>
<organism evidence="3 4">
    <name type="scientific">Paramarasmius palmivorus</name>
    <dbReference type="NCBI Taxonomy" id="297713"/>
    <lineage>
        <taxon>Eukaryota</taxon>
        <taxon>Fungi</taxon>
        <taxon>Dikarya</taxon>
        <taxon>Basidiomycota</taxon>
        <taxon>Agaricomycotina</taxon>
        <taxon>Agaricomycetes</taxon>
        <taxon>Agaricomycetidae</taxon>
        <taxon>Agaricales</taxon>
        <taxon>Marasmiineae</taxon>
        <taxon>Marasmiaceae</taxon>
        <taxon>Paramarasmius</taxon>
    </lineage>
</organism>
<gene>
    <name evidence="3" type="ORF">VNI00_017797</name>
</gene>
<evidence type="ECO:0000313" key="4">
    <source>
        <dbReference type="Proteomes" id="UP001383192"/>
    </source>
</evidence>
<proteinExistence type="predicted"/>